<keyword evidence="5" id="KW-0808">Transferase</keyword>
<evidence type="ECO:0000256" key="3">
    <source>
        <dbReference type="ARBA" id="ARBA00012438"/>
    </source>
</evidence>
<dbReference type="InterPro" id="IPR036097">
    <property type="entry name" value="HisK_dim/P_sf"/>
</dbReference>
<dbReference type="GO" id="GO:0016020">
    <property type="term" value="C:membrane"/>
    <property type="evidence" value="ECO:0007669"/>
    <property type="project" value="UniProtKB-SubCell"/>
</dbReference>
<evidence type="ECO:0000256" key="5">
    <source>
        <dbReference type="ARBA" id="ARBA00022679"/>
    </source>
</evidence>
<dbReference type="RefSeq" id="WP_053950906.1">
    <property type="nucleotide sequence ID" value="NZ_CP010552.1"/>
</dbReference>
<reference evidence="13 14" key="1">
    <citation type="journal article" date="2015" name="Genome Announc.">
        <title>Genome Sequence of 'Candidatus Thioglobus autotrophica' Strain EF1, a Chemoautotroph from the SUP05 Clade of Marine Gammaproteobacteria.</title>
        <authorList>
            <person name="Shah V."/>
            <person name="Morris R.M."/>
        </authorList>
    </citation>
    <scope>NUCLEOTIDE SEQUENCE [LARGE SCALE GENOMIC DNA]</scope>
    <source>
        <strain evidence="13 14">EF1</strain>
    </source>
</reference>
<dbReference type="SUPFAM" id="SSF47384">
    <property type="entry name" value="Homodimeric domain of signal transducing histidine kinase"/>
    <property type="match status" value="1"/>
</dbReference>
<keyword evidence="10" id="KW-1133">Transmembrane helix</keyword>
<evidence type="ECO:0000313" key="13">
    <source>
        <dbReference type="EMBL" id="ALE51981.1"/>
    </source>
</evidence>
<evidence type="ECO:0000256" key="4">
    <source>
        <dbReference type="ARBA" id="ARBA00022553"/>
    </source>
</evidence>
<dbReference type="InterPro" id="IPR005467">
    <property type="entry name" value="His_kinase_dom"/>
</dbReference>
<dbReference type="InterPro" id="IPR003661">
    <property type="entry name" value="HisK_dim/P_dom"/>
</dbReference>
<dbReference type="InterPro" id="IPR003594">
    <property type="entry name" value="HATPase_dom"/>
</dbReference>
<dbReference type="InterPro" id="IPR017232">
    <property type="entry name" value="NtrY"/>
</dbReference>
<dbReference type="InterPro" id="IPR036890">
    <property type="entry name" value="HATPase_C_sf"/>
</dbReference>
<dbReference type="PRINTS" id="PR00344">
    <property type="entry name" value="BCTRLSENSOR"/>
</dbReference>
<dbReference type="Gene3D" id="3.30.565.10">
    <property type="entry name" value="Histidine kinase-like ATPase, C-terminal domain"/>
    <property type="match status" value="1"/>
</dbReference>
<keyword evidence="10" id="KW-0812">Transmembrane</keyword>
<dbReference type="Pfam" id="PF02518">
    <property type="entry name" value="HATPase_c"/>
    <property type="match status" value="1"/>
</dbReference>
<name>A0A0M3TTR9_9GAMM</name>
<feature type="domain" description="Histidine kinase" evidence="11">
    <location>
        <begin position="506"/>
        <end position="719"/>
    </location>
</feature>
<feature type="transmembrane region" description="Helical" evidence="10">
    <location>
        <begin position="15"/>
        <end position="36"/>
    </location>
</feature>
<evidence type="ECO:0000256" key="7">
    <source>
        <dbReference type="ARBA" id="ARBA00022777"/>
    </source>
</evidence>
<keyword evidence="10" id="KW-0472">Membrane</keyword>
<dbReference type="SUPFAM" id="SSF158472">
    <property type="entry name" value="HAMP domain-like"/>
    <property type="match status" value="1"/>
</dbReference>
<keyword evidence="9" id="KW-0902">Two-component regulatory system</keyword>
<dbReference type="PIRSF" id="PIRSF037532">
    <property type="entry name" value="STHK_NtrY"/>
    <property type="match status" value="1"/>
</dbReference>
<dbReference type="GO" id="GO:0000155">
    <property type="term" value="F:phosphorelay sensor kinase activity"/>
    <property type="evidence" value="ECO:0007669"/>
    <property type="project" value="InterPro"/>
</dbReference>
<accession>A0A0M3TTR9</accession>
<dbReference type="PROSITE" id="PS50109">
    <property type="entry name" value="HIS_KIN"/>
    <property type="match status" value="1"/>
</dbReference>
<dbReference type="PANTHER" id="PTHR43065">
    <property type="entry name" value="SENSOR HISTIDINE KINASE"/>
    <property type="match status" value="1"/>
</dbReference>
<evidence type="ECO:0000256" key="6">
    <source>
        <dbReference type="ARBA" id="ARBA00022741"/>
    </source>
</evidence>
<comment type="subcellular location">
    <subcellularLocation>
        <location evidence="2">Membrane</location>
    </subcellularLocation>
</comment>
<dbReference type="SUPFAM" id="SSF55874">
    <property type="entry name" value="ATPase domain of HSP90 chaperone/DNA topoisomerase II/histidine kinase"/>
    <property type="match status" value="1"/>
</dbReference>
<dbReference type="CDD" id="cd06225">
    <property type="entry name" value="HAMP"/>
    <property type="match status" value="1"/>
</dbReference>
<feature type="transmembrane region" description="Helical" evidence="10">
    <location>
        <begin position="42"/>
        <end position="62"/>
    </location>
</feature>
<evidence type="ECO:0000256" key="9">
    <source>
        <dbReference type="ARBA" id="ARBA00023012"/>
    </source>
</evidence>
<keyword evidence="4" id="KW-0597">Phosphoprotein</keyword>
<keyword evidence="7 13" id="KW-0418">Kinase</keyword>
<dbReference type="SMART" id="SM00387">
    <property type="entry name" value="HATPase_c"/>
    <property type="match status" value="1"/>
</dbReference>
<dbReference type="Pfam" id="PF00512">
    <property type="entry name" value="HisKA"/>
    <property type="match status" value="1"/>
</dbReference>
<dbReference type="KEGG" id="tho:SP60_01190"/>
<dbReference type="EMBL" id="CP010552">
    <property type="protein sequence ID" value="ALE51981.1"/>
    <property type="molecule type" value="Genomic_DNA"/>
</dbReference>
<dbReference type="OrthoDB" id="1931120at2"/>
<evidence type="ECO:0000259" key="11">
    <source>
        <dbReference type="PROSITE" id="PS50109"/>
    </source>
</evidence>
<keyword evidence="8" id="KW-0067">ATP-binding</keyword>
<dbReference type="PROSITE" id="PS50885">
    <property type="entry name" value="HAMP"/>
    <property type="match status" value="1"/>
</dbReference>
<dbReference type="Gene3D" id="3.30.450.20">
    <property type="entry name" value="PAS domain"/>
    <property type="match status" value="1"/>
</dbReference>
<dbReference type="Pfam" id="PF00672">
    <property type="entry name" value="HAMP"/>
    <property type="match status" value="1"/>
</dbReference>
<dbReference type="SMART" id="SM00304">
    <property type="entry name" value="HAMP"/>
    <property type="match status" value="1"/>
</dbReference>
<sequence>MTIRQQKNFIKSPPAWFWASVFLLSISGTFYLGLNPELIETWWGYLVGYNVALSLTAAYYIYTDVRRLKRDMGSDIVGSKFTWSFIKIVPMLVIVPVLSFYMFSFQTIQNNVADSENAFDSFSKNFIQQVDGLYEGIDQVRVERYTEQTKRVLTLITSFGNFKKDSETYKISMQAFLEGLIDKGWACQIALLNDQAEIIAKTDDVSNCMAIDDQPLPAIQPVMIFVDAGTNVAQVKMSTRYLTRTPEKNFSSVDVVYATDPGLSNFLLQVGAFTKRTKGIKFDLNTSITQKRFMIDFSSTVLLAVLSALMLVFRMIEKLMRPLNNLSIATREMAKGNYNVRVEQSKDGDDVRLLVDQFNIMSRKIKTSQEGLDTHNLYLETILKYSYGVIALDQNKDIRLINPIIGKMFNIQDEQSFVGGNCSKISAKYPELEALFALTANQFKTQESEWNESLELALLDRHLLLSCQGAKLESQGKTLGYVIIIKDISKLNRAQKKAAWGEVAVRMAHEIKNPLTPILLSAQRLRNRFMNSLKDRDLEVIDKTTNTIIDQVKSMDLMVSAFADYANTPQIERKLSNLNEIVSQSISLYDEQEDLKVTFDLAKDIPLLLLDSVSLSRVLINLVKNAAESSPHEAIQVNIVTQYLPKEGLVRLSVIDNGEGFDEEVLDRVFEPYVTTKVKGSGLGMAIVQNIVEQHDGRIFAANVKPQGAKITIEFDYQA</sequence>
<dbReference type="InterPro" id="IPR004358">
    <property type="entry name" value="Sig_transdc_His_kin-like_C"/>
</dbReference>
<keyword evidence="14" id="KW-1185">Reference proteome</keyword>
<evidence type="ECO:0000256" key="1">
    <source>
        <dbReference type="ARBA" id="ARBA00000085"/>
    </source>
</evidence>
<dbReference type="Gene3D" id="6.10.340.10">
    <property type="match status" value="1"/>
</dbReference>
<dbReference type="CDD" id="cd00082">
    <property type="entry name" value="HisKA"/>
    <property type="match status" value="1"/>
</dbReference>
<dbReference type="SMART" id="SM00388">
    <property type="entry name" value="HisKA"/>
    <property type="match status" value="1"/>
</dbReference>
<dbReference type="PANTHER" id="PTHR43065:SF10">
    <property type="entry name" value="PEROXIDE STRESS-ACTIVATED HISTIDINE KINASE MAK3"/>
    <property type="match status" value="1"/>
</dbReference>
<dbReference type="AlphaFoldDB" id="A0A0M3TTR9"/>
<dbReference type="InterPro" id="IPR003660">
    <property type="entry name" value="HAMP_dom"/>
</dbReference>
<evidence type="ECO:0000313" key="14">
    <source>
        <dbReference type="Proteomes" id="UP000058020"/>
    </source>
</evidence>
<evidence type="ECO:0000256" key="8">
    <source>
        <dbReference type="ARBA" id="ARBA00022840"/>
    </source>
</evidence>
<feature type="domain" description="HAMP" evidence="12">
    <location>
        <begin position="317"/>
        <end position="370"/>
    </location>
</feature>
<gene>
    <name evidence="13" type="ORF">SP60_01190</name>
</gene>
<organism evidence="13 14">
    <name type="scientific">Candidatus Thioglobus autotrophicus</name>
    <dbReference type="NCBI Taxonomy" id="1705394"/>
    <lineage>
        <taxon>Bacteria</taxon>
        <taxon>Pseudomonadati</taxon>
        <taxon>Pseudomonadota</taxon>
        <taxon>Gammaproteobacteria</taxon>
        <taxon>Candidatus Pseudothioglobaceae</taxon>
        <taxon>Candidatus Thioglobus</taxon>
    </lineage>
</organism>
<evidence type="ECO:0000256" key="2">
    <source>
        <dbReference type="ARBA" id="ARBA00004370"/>
    </source>
</evidence>
<evidence type="ECO:0000259" key="12">
    <source>
        <dbReference type="PROSITE" id="PS50885"/>
    </source>
</evidence>
<dbReference type="EC" id="2.7.13.3" evidence="3"/>
<keyword evidence="6" id="KW-0547">Nucleotide-binding</keyword>
<feature type="transmembrane region" description="Helical" evidence="10">
    <location>
        <begin position="83"/>
        <end position="103"/>
    </location>
</feature>
<dbReference type="Proteomes" id="UP000058020">
    <property type="component" value="Chromosome"/>
</dbReference>
<dbReference type="STRING" id="1705394.SP60_01190"/>
<evidence type="ECO:0000256" key="10">
    <source>
        <dbReference type="SAM" id="Phobius"/>
    </source>
</evidence>
<dbReference type="Gene3D" id="1.10.287.130">
    <property type="match status" value="1"/>
</dbReference>
<dbReference type="GO" id="GO:0005524">
    <property type="term" value="F:ATP binding"/>
    <property type="evidence" value="ECO:0007669"/>
    <property type="project" value="UniProtKB-KW"/>
</dbReference>
<comment type="catalytic activity">
    <reaction evidence="1">
        <text>ATP + protein L-histidine = ADP + protein N-phospho-L-histidine.</text>
        <dbReference type="EC" id="2.7.13.3"/>
    </reaction>
</comment>
<feature type="transmembrane region" description="Helical" evidence="10">
    <location>
        <begin position="293"/>
        <end position="313"/>
    </location>
</feature>
<proteinExistence type="predicted"/>
<protein>
    <recommendedName>
        <fullName evidence="3">histidine kinase</fullName>
        <ecNumber evidence="3">2.7.13.3</ecNumber>
    </recommendedName>
</protein>